<dbReference type="KEGG" id="cfer:D4Z93_07450"/>
<accession>A0A386H3Z0</accession>
<dbReference type="RefSeq" id="WP_119971986.1">
    <property type="nucleotide sequence ID" value="NZ_CP032416.1"/>
</dbReference>
<proteinExistence type="predicted"/>
<evidence type="ECO:0000313" key="2">
    <source>
        <dbReference type="Proteomes" id="UP000266301"/>
    </source>
</evidence>
<evidence type="ECO:0000313" key="1">
    <source>
        <dbReference type="EMBL" id="AYD40364.1"/>
    </source>
</evidence>
<dbReference type="Proteomes" id="UP000266301">
    <property type="component" value="Chromosome"/>
</dbReference>
<protein>
    <submittedName>
        <fullName evidence="1">Uncharacterized protein</fullName>
    </submittedName>
</protein>
<gene>
    <name evidence="1" type="ORF">D4Z93_07450</name>
</gene>
<dbReference type="OrthoDB" id="2084516at2"/>
<name>A0A386H3Z0_9CLOT</name>
<dbReference type="AlphaFoldDB" id="A0A386H3Z0"/>
<dbReference type="EMBL" id="CP032416">
    <property type="protein sequence ID" value="AYD40364.1"/>
    <property type="molecule type" value="Genomic_DNA"/>
</dbReference>
<organism evidence="1 2">
    <name type="scientific">Clostridium fermenticellae</name>
    <dbReference type="NCBI Taxonomy" id="2068654"/>
    <lineage>
        <taxon>Bacteria</taxon>
        <taxon>Bacillati</taxon>
        <taxon>Bacillota</taxon>
        <taxon>Clostridia</taxon>
        <taxon>Eubacteriales</taxon>
        <taxon>Clostridiaceae</taxon>
        <taxon>Clostridium</taxon>
    </lineage>
</organism>
<sequence length="90" mass="10792">MIRIWGKIVKDNKILDDYVAISNIDDTYQENLKACIVELCDKFDIEKPYWLPCNVDEYNKRHKTVFNLNNFIDKTKFDKFVIEEINDEKA</sequence>
<reference evidence="1 2" key="1">
    <citation type="journal article" date="2019" name="Int. J. Syst. Evol. Microbiol.">
        <title>Clostridium fermenticellae sp. nov., isolated from the mud in a fermentation cellar for the production of the Chinese liquor, baijiu.</title>
        <authorList>
            <person name="Xu P.X."/>
            <person name="Chai L.J."/>
            <person name="Qiu T."/>
            <person name="Zhang X.J."/>
            <person name="Lu Z.M."/>
            <person name="Xiao C."/>
            <person name="Wang S.T."/>
            <person name="Shen C.H."/>
            <person name="Shi J.S."/>
            <person name="Xu Z.H."/>
        </authorList>
    </citation>
    <scope>NUCLEOTIDE SEQUENCE [LARGE SCALE GENOMIC DNA]</scope>
    <source>
        <strain evidence="1 2">JN500901</strain>
    </source>
</reference>
<keyword evidence="2" id="KW-1185">Reference proteome</keyword>